<reference key="2">
    <citation type="submission" date="2011-04" db="EMBL/GenBank/DDBJ databases">
        <title>Complete sequence of chromosome of Haliscomenobacter hydrossis DSM 1100.</title>
        <authorList>
            <consortium name="US DOE Joint Genome Institute (JGI-PGF)"/>
            <person name="Lucas S."/>
            <person name="Han J."/>
            <person name="Lapidus A."/>
            <person name="Bruce D."/>
            <person name="Goodwin L."/>
            <person name="Pitluck S."/>
            <person name="Peters L."/>
            <person name="Kyrpides N."/>
            <person name="Mavromatis K."/>
            <person name="Ivanova N."/>
            <person name="Ovchinnikova G."/>
            <person name="Pagani I."/>
            <person name="Daligault H."/>
            <person name="Detter J.C."/>
            <person name="Han C."/>
            <person name="Land M."/>
            <person name="Hauser L."/>
            <person name="Markowitz V."/>
            <person name="Cheng J.-F."/>
            <person name="Hugenholtz P."/>
            <person name="Woyke T."/>
            <person name="Wu D."/>
            <person name="Verbarg S."/>
            <person name="Frueling A."/>
            <person name="Brambilla E."/>
            <person name="Klenk H.-P."/>
            <person name="Eisen J.A."/>
        </authorList>
    </citation>
    <scope>NUCLEOTIDE SEQUENCE</scope>
    <source>
        <strain>DSM 1100</strain>
    </source>
</reference>
<dbReference type="HOGENOM" id="CLU_679280_0_0_10"/>
<proteinExistence type="predicted"/>
<keyword evidence="2" id="KW-1185">Reference proteome</keyword>
<dbReference type="AlphaFoldDB" id="F4L611"/>
<sequence>MSKVKTKRFQEMDEHGSNLLHEVEIFNTLLSRYNGMPNQGLHEYCLSYLKDKFDKKPLRAYFSLLLYRYLNHYPVWQTKFTTHDEKLLITKLPFVFEVVITIQYLHNHILDEKYETKKSNFPRIDQNLIASNILKETLYLYIDQEITSYLATDLGMQLKRCIHELFLCVDIGQYLDKNYNNYSAWKKENTEFSFVNSTFYDKLAAEAIAEILAEVQAEIVAKSSFVEAYFRRIYCSNVYFFRCIVEVLEQIGGKIENEYVNSLKLFSIQYGFMLQIINDYADFAYSDDANERSMLKLAGKKSTDFFADLYNFNITLPLIFHLQEGYKRKIEAYLEGGKKRNKLLSLYPTQIKQEIVSSGAIHACINISRRLSQFARNQLDLDNPITPLFTDMCEMAFDNKFYRLF</sequence>
<dbReference type="RefSeq" id="WP_013767606.1">
    <property type="nucleotide sequence ID" value="NC_015510.1"/>
</dbReference>
<accession>F4L611</accession>
<dbReference type="SUPFAM" id="SSF48576">
    <property type="entry name" value="Terpenoid synthases"/>
    <property type="match status" value="1"/>
</dbReference>
<gene>
    <name evidence="1" type="ordered locus">Halhy_5245</name>
</gene>
<dbReference type="EMBL" id="CP002691">
    <property type="protein sequence ID" value="AEE53071.1"/>
    <property type="molecule type" value="Genomic_DNA"/>
</dbReference>
<dbReference type="Proteomes" id="UP000008461">
    <property type="component" value="Chromosome"/>
</dbReference>
<evidence type="ECO:0000313" key="1">
    <source>
        <dbReference type="EMBL" id="AEE53071.1"/>
    </source>
</evidence>
<dbReference type="InterPro" id="IPR008949">
    <property type="entry name" value="Isoprenoid_synthase_dom_sf"/>
</dbReference>
<reference evidence="1 2" key="1">
    <citation type="journal article" date="2011" name="Stand. Genomic Sci.">
        <title>Complete genome sequence of Haliscomenobacter hydrossis type strain (O).</title>
        <authorList>
            <consortium name="US DOE Joint Genome Institute (JGI-PGF)"/>
            <person name="Daligault H."/>
            <person name="Lapidus A."/>
            <person name="Zeytun A."/>
            <person name="Nolan M."/>
            <person name="Lucas S."/>
            <person name="Del Rio T.G."/>
            <person name="Tice H."/>
            <person name="Cheng J.F."/>
            <person name="Tapia R."/>
            <person name="Han C."/>
            <person name="Goodwin L."/>
            <person name="Pitluck S."/>
            <person name="Liolios K."/>
            <person name="Pagani I."/>
            <person name="Ivanova N."/>
            <person name="Huntemann M."/>
            <person name="Mavromatis K."/>
            <person name="Mikhailova N."/>
            <person name="Pati A."/>
            <person name="Chen A."/>
            <person name="Palaniappan K."/>
            <person name="Land M."/>
            <person name="Hauser L."/>
            <person name="Brambilla E.M."/>
            <person name="Rohde M."/>
            <person name="Verbarg S."/>
            <person name="Goker M."/>
            <person name="Bristow J."/>
            <person name="Eisen J.A."/>
            <person name="Markowitz V."/>
            <person name="Hugenholtz P."/>
            <person name="Kyrpides N.C."/>
            <person name="Klenk H.P."/>
            <person name="Woyke T."/>
        </authorList>
    </citation>
    <scope>NUCLEOTIDE SEQUENCE [LARGE SCALE GENOMIC DNA]</scope>
    <source>
        <strain evidence="2">ATCC 27775 / DSM 1100 / LMG 10767 / O</strain>
    </source>
</reference>
<dbReference type="STRING" id="760192.Halhy_5245"/>
<name>F4L611_HALH1</name>
<evidence type="ECO:0000313" key="2">
    <source>
        <dbReference type="Proteomes" id="UP000008461"/>
    </source>
</evidence>
<dbReference type="KEGG" id="hhy:Halhy_5245"/>
<dbReference type="OrthoDB" id="9855762at2"/>
<dbReference type="Gene3D" id="1.10.600.10">
    <property type="entry name" value="Farnesyl Diphosphate Synthase"/>
    <property type="match status" value="1"/>
</dbReference>
<protein>
    <submittedName>
        <fullName evidence="1">Uncharacterized protein</fullName>
    </submittedName>
</protein>
<organism evidence="1 2">
    <name type="scientific">Haliscomenobacter hydrossis (strain ATCC 27775 / DSM 1100 / LMG 10767 / O)</name>
    <dbReference type="NCBI Taxonomy" id="760192"/>
    <lineage>
        <taxon>Bacteria</taxon>
        <taxon>Pseudomonadati</taxon>
        <taxon>Bacteroidota</taxon>
        <taxon>Saprospiria</taxon>
        <taxon>Saprospirales</taxon>
        <taxon>Haliscomenobacteraceae</taxon>
        <taxon>Haliscomenobacter</taxon>
    </lineage>
</organism>